<proteinExistence type="predicted"/>
<dbReference type="Proteomes" id="UP001303160">
    <property type="component" value="Unassembled WGS sequence"/>
</dbReference>
<keyword evidence="4" id="KW-1185">Reference proteome</keyword>
<evidence type="ECO:0000313" key="4">
    <source>
        <dbReference type="Proteomes" id="UP001303160"/>
    </source>
</evidence>
<dbReference type="Pfam" id="PF20150">
    <property type="entry name" value="2EXR"/>
    <property type="match status" value="1"/>
</dbReference>
<evidence type="ECO:0000256" key="1">
    <source>
        <dbReference type="SAM" id="MobiDB-lite"/>
    </source>
</evidence>
<accession>A0AAN6X9F3</accession>
<comment type="caution">
    <text evidence="3">The sequence shown here is derived from an EMBL/GenBank/DDBJ whole genome shotgun (WGS) entry which is preliminary data.</text>
</comment>
<feature type="domain" description="2EXR" evidence="2">
    <location>
        <begin position="7"/>
        <end position="109"/>
    </location>
</feature>
<sequence>MEISLSHFIRLPNELRFMIWEDFLASEQATRSRIVRINPHAASKVNMAAGLALGQWRIRSELASTLLHVSQETRKIAMRRFHRLSVGQNLGRFVLPAQLLAFDPVRDILSQNFEDVSSWDGHTMFATGTRRGPQPNVYYHGLRRPYLPPSNEANRPQSHDSGTQPGVQLTTLDIHTALDAILSPCQGLTSPRLSCYPHGAHLDPTLIMHMHVNIHCSRTRSNPNTLGDSCRCSQSTTQFAQQLLARQELPTPPGSWRTTTVSLTFDDWPMASSTSQYSATSNKAPQMYRPIVFRLISCGYLNDATNPDSTQKVISFRDDFDRALGDWQSQHPNTLYGGPVSDILSQNRAIIERRPDATHQTAIFRVIDPDCETSHLTDFNEFVVNWEPNPNVAGRLFDRREEYWRNALAWMQIQPHRRLQNGSVRSSVDSALPC</sequence>
<feature type="compositionally biased region" description="Polar residues" evidence="1">
    <location>
        <begin position="151"/>
        <end position="167"/>
    </location>
</feature>
<reference evidence="3" key="1">
    <citation type="journal article" date="2023" name="Mol. Phylogenet. Evol.">
        <title>Genome-scale phylogeny and comparative genomics of the fungal order Sordariales.</title>
        <authorList>
            <person name="Hensen N."/>
            <person name="Bonometti L."/>
            <person name="Westerberg I."/>
            <person name="Brannstrom I.O."/>
            <person name="Guillou S."/>
            <person name="Cros-Aarteil S."/>
            <person name="Calhoun S."/>
            <person name="Haridas S."/>
            <person name="Kuo A."/>
            <person name="Mondo S."/>
            <person name="Pangilinan J."/>
            <person name="Riley R."/>
            <person name="LaButti K."/>
            <person name="Andreopoulos B."/>
            <person name="Lipzen A."/>
            <person name="Chen C."/>
            <person name="Yan M."/>
            <person name="Daum C."/>
            <person name="Ng V."/>
            <person name="Clum A."/>
            <person name="Steindorff A."/>
            <person name="Ohm R.A."/>
            <person name="Martin F."/>
            <person name="Silar P."/>
            <person name="Natvig D.O."/>
            <person name="Lalanne C."/>
            <person name="Gautier V."/>
            <person name="Ament-Velasquez S.L."/>
            <person name="Kruys A."/>
            <person name="Hutchinson M.I."/>
            <person name="Powell A.J."/>
            <person name="Barry K."/>
            <person name="Miller A.N."/>
            <person name="Grigoriev I.V."/>
            <person name="Debuchy R."/>
            <person name="Gladieux P."/>
            <person name="Hiltunen Thoren M."/>
            <person name="Johannesson H."/>
        </authorList>
    </citation>
    <scope>NUCLEOTIDE SEQUENCE</scope>
    <source>
        <strain evidence="3">CBS 315.58</strain>
    </source>
</reference>
<evidence type="ECO:0000313" key="3">
    <source>
        <dbReference type="EMBL" id="KAK4195451.1"/>
    </source>
</evidence>
<gene>
    <name evidence="3" type="ORF">QBC40DRAFT_259018</name>
</gene>
<dbReference type="AlphaFoldDB" id="A0AAN6X9F3"/>
<feature type="region of interest" description="Disordered" evidence="1">
    <location>
        <begin position="144"/>
        <end position="167"/>
    </location>
</feature>
<protein>
    <recommendedName>
        <fullName evidence="2">2EXR domain-containing protein</fullName>
    </recommendedName>
</protein>
<reference evidence="3" key="2">
    <citation type="submission" date="2023-05" db="EMBL/GenBank/DDBJ databases">
        <authorList>
            <consortium name="Lawrence Berkeley National Laboratory"/>
            <person name="Steindorff A."/>
            <person name="Hensen N."/>
            <person name="Bonometti L."/>
            <person name="Westerberg I."/>
            <person name="Brannstrom I.O."/>
            <person name="Guillou S."/>
            <person name="Cros-Aarteil S."/>
            <person name="Calhoun S."/>
            <person name="Haridas S."/>
            <person name="Kuo A."/>
            <person name="Mondo S."/>
            <person name="Pangilinan J."/>
            <person name="Riley R."/>
            <person name="Labutti K."/>
            <person name="Andreopoulos B."/>
            <person name="Lipzen A."/>
            <person name="Chen C."/>
            <person name="Yanf M."/>
            <person name="Daum C."/>
            <person name="Ng V."/>
            <person name="Clum A."/>
            <person name="Ohm R."/>
            <person name="Martin F."/>
            <person name="Silar P."/>
            <person name="Natvig D."/>
            <person name="Lalanne C."/>
            <person name="Gautier V."/>
            <person name="Ament-Velasquez S.L."/>
            <person name="Kruys A."/>
            <person name="Hutchinson M.I."/>
            <person name="Powell A.J."/>
            <person name="Barry K."/>
            <person name="Miller A.N."/>
            <person name="Grigoriev I.V."/>
            <person name="Debuchy R."/>
            <person name="Gladieux P."/>
            <person name="Thoren M.H."/>
            <person name="Johannesson H."/>
        </authorList>
    </citation>
    <scope>NUCLEOTIDE SEQUENCE</scope>
    <source>
        <strain evidence="3">CBS 315.58</strain>
    </source>
</reference>
<dbReference type="EMBL" id="MU864013">
    <property type="protein sequence ID" value="KAK4195451.1"/>
    <property type="molecule type" value="Genomic_DNA"/>
</dbReference>
<evidence type="ECO:0000259" key="2">
    <source>
        <dbReference type="Pfam" id="PF20150"/>
    </source>
</evidence>
<organism evidence="3 4">
    <name type="scientific">Triangularia verruculosa</name>
    <dbReference type="NCBI Taxonomy" id="2587418"/>
    <lineage>
        <taxon>Eukaryota</taxon>
        <taxon>Fungi</taxon>
        <taxon>Dikarya</taxon>
        <taxon>Ascomycota</taxon>
        <taxon>Pezizomycotina</taxon>
        <taxon>Sordariomycetes</taxon>
        <taxon>Sordariomycetidae</taxon>
        <taxon>Sordariales</taxon>
        <taxon>Podosporaceae</taxon>
        <taxon>Triangularia</taxon>
    </lineage>
</organism>
<name>A0AAN6X9F3_9PEZI</name>
<dbReference type="InterPro" id="IPR045518">
    <property type="entry name" value="2EXR"/>
</dbReference>